<feature type="domain" description="HTH cro/C1-type" evidence="2">
    <location>
        <begin position="8"/>
        <end position="67"/>
    </location>
</feature>
<evidence type="ECO:0000313" key="3">
    <source>
        <dbReference type="EMBL" id="RPJ68562.1"/>
    </source>
</evidence>
<dbReference type="InterPro" id="IPR050807">
    <property type="entry name" value="TransReg_Diox_bact_type"/>
</dbReference>
<dbReference type="EMBL" id="RPOK01000001">
    <property type="protein sequence ID" value="RPJ68562.1"/>
    <property type="molecule type" value="Genomic_DNA"/>
</dbReference>
<dbReference type="Proteomes" id="UP000275281">
    <property type="component" value="Unassembled WGS sequence"/>
</dbReference>
<dbReference type="PANTHER" id="PTHR46797:SF1">
    <property type="entry name" value="METHYLPHOSPHONATE SYNTHASE"/>
    <property type="match status" value="1"/>
</dbReference>
<dbReference type="Pfam" id="PF01381">
    <property type="entry name" value="HTH_3"/>
    <property type="match status" value="1"/>
</dbReference>
<dbReference type="AlphaFoldDB" id="A0A3N5Y3N5"/>
<dbReference type="SMART" id="SM00530">
    <property type="entry name" value="HTH_XRE"/>
    <property type="match status" value="1"/>
</dbReference>
<evidence type="ECO:0000313" key="4">
    <source>
        <dbReference type="Proteomes" id="UP000275281"/>
    </source>
</evidence>
<accession>A0A3N5Y3N5</accession>
<reference evidence="3 4" key="1">
    <citation type="submission" date="2018-11" db="EMBL/GenBank/DDBJ databases">
        <authorList>
            <person name="Ye M.-Q."/>
            <person name="Du Z.-J."/>
        </authorList>
    </citation>
    <scope>NUCLEOTIDE SEQUENCE [LARGE SCALE GENOMIC DNA]</scope>
    <source>
        <strain evidence="3 4">U0105</strain>
    </source>
</reference>
<dbReference type="GO" id="GO:0003700">
    <property type="term" value="F:DNA-binding transcription factor activity"/>
    <property type="evidence" value="ECO:0007669"/>
    <property type="project" value="TreeGrafter"/>
</dbReference>
<evidence type="ECO:0000256" key="1">
    <source>
        <dbReference type="ARBA" id="ARBA00023125"/>
    </source>
</evidence>
<dbReference type="SUPFAM" id="SSF47413">
    <property type="entry name" value="lambda repressor-like DNA-binding domains"/>
    <property type="match status" value="1"/>
</dbReference>
<keyword evidence="1" id="KW-0238">DNA-binding</keyword>
<sequence>MNVIGRRVRALREEHGWTQDQLAAKCNLVGLSVSRGTLAKIEAEVRHVTDIEVEQLATALKVDIKELFE</sequence>
<dbReference type="GO" id="GO:0005829">
    <property type="term" value="C:cytosol"/>
    <property type="evidence" value="ECO:0007669"/>
    <property type="project" value="TreeGrafter"/>
</dbReference>
<protein>
    <submittedName>
        <fullName evidence="3">XRE family transcriptional regulator</fullName>
    </submittedName>
</protein>
<dbReference type="OrthoDB" id="21915at2"/>
<dbReference type="Gene3D" id="1.10.260.40">
    <property type="entry name" value="lambda repressor-like DNA-binding domains"/>
    <property type="match status" value="1"/>
</dbReference>
<dbReference type="CDD" id="cd00093">
    <property type="entry name" value="HTH_XRE"/>
    <property type="match status" value="1"/>
</dbReference>
<dbReference type="GO" id="GO:0003677">
    <property type="term" value="F:DNA binding"/>
    <property type="evidence" value="ECO:0007669"/>
    <property type="project" value="UniProtKB-KW"/>
</dbReference>
<organism evidence="3 4">
    <name type="scientific">Alteromonas sediminis</name>
    <dbReference type="NCBI Taxonomy" id="2259342"/>
    <lineage>
        <taxon>Bacteria</taxon>
        <taxon>Pseudomonadati</taxon>
        <taxon>Pseudomonadota</taxon>
        <taxon>Gammaproteobacteria</taxon>
        <taxon>Alteromonadales</taxon>
        <taxon>Alteromonadaceae</taxon>
        <taxon>Alteromonas/Salinimonas group</taxon>
        <taxon>Alteromonas</taxon>
    </lineage>
</organism>
<dbReference type="InterPro" id="IPR010982">
    <property type="entry name" value="Lambda_DNA-bd_dom_sf"/>
</dbReference>
<comment type="caution">
    <text evidence="3">The sequence shown here is derived from an EMBL/GenBank/DDBJ whole genome shotgun (WGS) entry which is preliminary data.</text>
</comment>
<dbReference type="PANTHER" id="PTHR46797">
    <property type="entry name" value="HTH-TYPE TRANSCRIPTIONAL REGULATOR"/>
    <property type="match status" value="1"/>
</dbReference>
<proteinExistence type="predicted"/>
<gene>
    <name evidence="3" type="ORF">DRW07_03930</name>
</gene>
<dbReference type="InterPro" id="IPR001387">
    <property type="entry name" value="Cro/C1-type_HTH"/>
</dbReference>
<name>A0A3N5Y3N5_9ALTE</name>
<dbReference type="RefSeq" id="WP_124026563.1">
    <property type="nucleotide sequence ID" value="NZ_JBHRSN010000005.1"/>
</dbReference>
<keyword evidence="4" id="KW-1185">Reference proteome</keyword>
<dbReference type="PROSITE" id="PS50943">
    <property type="entry name" value="HTH_CROC1"/>
    <property type="match status" value="1"/>
</dbReference>
<evidence type="ECO:0000259" key="2">
    <source>
        <dbReference type="PROSITE" id="PS50943"/>
    </source>
</evidence>